<dbReference type="PANTHER" id="PTHR34404:SF2">
    <property type="entry name" value="CONSERVED SERINE RICH PROTEIN"/>
    <property type="match status" value="1"/>
</dbReference>
<sequence length="83" mass="8355">MPTYQYQCTACGHGFEAVQKFSDAALTTCPECEGALRKVFSAAAVVFKGSGFYRTDSRGSSSSTASTASSSSSSSSSGSGSAA</sequence>
<keyword evidence="4" id="KW-1185">Reference proteome</keyword>
<name>A0ABW1G0D2_9ACTN</name>
<feature type="region of interest" description="Disordered" evidence="1">
    <location>
        <begin position="52"/>
        <end position="83"/>
    </location>
</feature>
<evidence type="ECO:0000313" key="4">
    <source>
        <dbReference type="Proteomes" id="UP001596174"/>
    </source>
</evidence>
<dbReference type="RefSeq" id="WP_380582217.1">
    <property type="nucleotide sequence ID" value="NZ_JBHSQJ010000036.1"/>
</dbReference>
<comment type="caution">
    <text evidence="3">The sequence shown here is derived from an EMBL/GenBank/DDBJ whole genome shotgun (WGS) entry which is preliminary data.</text>
</comment>
<dbReference type="NCBIfam" id="TIGR02605">
    <property type="entry name" value="CxxC_CxxC_SSSS"/>
    <property type="match status" value="1"/>
</dbReference>
<protein>
    <submittedName>
        <fullName evidence="3">FmdB family zinc ribbon protein</fullName>
    </submittedName>
</protein>
<feature type="compositionally biased region" description="Low complexity" evidence="1">
    <location>
        <begin position="59"/>
        <end position="83"/>
    </location>
</feature>
<feature type="domain" description="Putative regulatory protein FmdB zinc ribbon" evidence="2">
    <location>
        <begin position="1"/>
        <end position="41"/>
    </location>
</feature>
<evidence type="ECO:0000259" key="2">
    <source>
        <dbReference type="SMART" id="SM00834"/>
    </source>
</evidence>
<reference evidence="4" key="1">
    <citation type="journal article" date="2019" name="Int. J. Syst. Evol. Microbiol.">
        <title>The Global Catalogue of Microorganisms (GCM) 10K type strain sequencing project: providing services to taxonomists for standard genome sequencing and annotation.</title>
        <authorList>
            <consortium name="The Broad Institute Genomics Platform"/>
            <consortium name="The Broad Institute Genome Sequencing Center for Infectious Disease"/>
            <person name="Wu L."/>
            <person name="Ma J."/>
        </authorList>
    </citation>
    <scope>NUCLEOTIDE SEQUENCE [LARGE SCALE GENOMIC DNA]</scope>
    <source>
        <strain evidence="4">JCM 4816</strain>
    </source>
</reference>
<evidence type="ECO:0000256" key="1">
    <source>
        <dbReference type="SAM" id="MobiDB-lite"/>
    </source>
</evidence>
<organism evidence="3 4">
    <name type="scientific">Streptacidiphilus monticola</name>
    <dbReference type="NCBI Taxonomy" id="2161674"/>
    <lineage>
        <taxon>Bacteria</taxon>
        <taxon>Bacillati</taxon>
        <taxon>Actinomycetota</taxon>
        <taxon>Actinomycetes</taxon>
        <taxon>Kitasatosporales</taxon>
        <taxon>Streptomycetaceae</taxon>
        <taxon>Streptacidiphilus</taxon>
    </lineage>
</organism>
<accession>A0ABW1G0D2</accession>
<dbReference type="InterPro" id="IPR013429">
    <property type="entry name" value="Regulatory_FmdB_Zinc_ribbon"/>
</dbReference>
<dbReference type="EMBL" id="JBHSQJ010000036">
    <property type="protein sequence ID" value="MFC5907617.1"/>
    <property type="molecule type" value="Genomic_DNA"/>
</dbReference>
<dbReference type="Proteomes" id="UP001596174">
    <property type="component" value="Unassembled WGS sequence"/>
</dbReference>
<dbReference type="PANTHER" id="PTHR34404">
    <property type="entry name" value="REGULATORY PROTEIN, FMDB FAMILY"/>
    <property type="match status" value="1"/>
</dbReference>
<dbReference type="Pfam" id="PF09723">
    <property type="entry name" value="Zn_ribbon_8"/>
    <property type="match status" value="1"/>
</dbReference>
<evidence type="ECO:0000313" key="3">
    <source>
        <dbReference type="EMBL" id="MFC5907617.1"/>
    </source>
</evidence>
<gene>
    <name evidence="3" type="ORF">ACFP3V_10335</name>
</gene>
<proteinExistence type="predicted"/>
<dbReference type="SMART" id="SM00834">
    <property type="entry name" value="CxxC_CXXC_SSSS"/>
    <property type="match status" value="1"/>
</dbReference>